<sequence>MKLTRRQWLKGTGAGIATLVVPLWLLAEEHAVIEMRGTPRGERIWFTPQGLLVPTGTVMRFSNKDPVNSHTATTYHPSLNGRPARIPEQAEPWDSGYLMPGEHFDVRLDVPGVYDYYCVPHEHAGMVGRIVVDPVENLEWQAMEDSDDELPEAVTNALPSVESILHHKRVIVEN</sequence>
<reference evidence="6 7" key="1">
    <citation type="submission" date="2017-02" db="EMBL/GenBank/DDBJ databases">
        <title>Genomic diversity within the haloalkaliphilic genus Thioalkalivibrio.</title>
        <authorList>
            <person name="Ahn A.-C."/>
            <person name="Meier-Kolthoff J."/>
            <person name="Overmars L."/>
            <person name="Richter M."/>
            <person name="Woyke T."/>
            <person name="Sorokin D.Y."/>
            <person name="Muyzer G."/>
        </authorList>
    </citation>
    <scope>NUCLEOTIDE SEQUENCE [LARGE SCALE GENOMIC DNA]</scope>
    <source>
        <strain evidence="6 7">ALJD</strain>
    </source>
</reference>
<dbReference type="InterPro" id="IPR006311">
    <property type="entry name" value="TAT_signal"/>
</dbReference>
<accession>A0A1V3NCN6</accession>
<keyword evidence="4" id="KW-0186">Copper</keyword>
<keyword evidence="3" id="KW-0249">Electron transport</keyword>
<dbReference type="SUPFAM" id="SSF49503">
    <property type="entry name" value="Cupredoxins"/>
    <property type="match status" value="1"/>
</dbReference>
<dbReference type="Gene3D" id="2.60.40.420">
    <property type="entry name" value="Cupredoxins - blue copper proteins"/>
    <property type="match status" value="1"/>
</dbReference>
<keyword evidence="1" id="KW-0813">Transport</keyword>
<name>A0A1V3NCN6_9GAMM</name>
<dbReference type="PROSITE" id="PS51318">
    <property type="entry name" value="TAT"/>
    <property type="match status" value="1"/>
</dbReference>
<dbReference type="PROSITE" id="PS00196">
    <property type="entry name" value="COPPER_BLUE"/>
    <property type="match status" value="1"/>
</dbReference>
<evidence type="ECO:0000256" key="1">
    <source>
        <dbReference type="ARBA" id="ARBA00022448"/>
    </source>
</evidence>
<comment type="caution">
    <text evidence="6">The sequence shown here is derived from an EMBL/GenBank/DDBJ whole genome shotgun (WGS) entry which is preliminary data.</text>
</comment>
<dbReference type="Pfam" id="PF00127">
    <property type="entry name" value="Copper-bind"/>
    <property type="match status" value="1"/>
</dbReference>
<dbReference type="STRING" id="108003.B1C78_14400"/>
<evidence type="ECO:0000256" key="3">
    <source>
        <dbReference type="ARBA" id="ARBA00022982"/>
    </source>
</evidence>
<keyword evidence="2" id="KW-0479">Metal-binding</keyword>
<evidence type="ECO:0000256" key="2">
    <source>
        <dbReference type="ARBA" id="ARBA00022723"/>
    </source>
</evidence>
<evidence type="ECO:0000313" key="6">
    <source>
        <dbReference type="EMBL" id="OOG22628.1"/>
    </source>
</evidence>
<evidence type="ECO:0000259" key="5">
    <source>
        <dbReference type="Pfam" id="PF00127"/>
    </source>
</evidence>
<organism evidence="6 7">
    <name type="scientific">Thioalkalivibrio denitrificans</name>
    <dbReference type="NCBI Taxonomy" id="108003"/>
    <lineage>
        <taxon>Bacteria</taxon>
        <taxon>Pseudomonadati</taxon>
        <taxon>Pseudomonadota</taxon>
        <taxon>Gammaproteobacteria</taxon>
        <taxon>Chromatiales</taxon>
        <taxon>Ectothiorhodospiraceae</taxon>
        <taxon>Thioalkalivibrio</taxon>
    </lineage>
</organism>
<evidence type="ECO:0000256" key="4">
    <source>
        <dbReference type="ARBA" id="ARBA00023008"/>
    </source>
</evidence>
<keyword evidence="7" id="KW-1185">Reference proteome</keyword>
<dbReference type="EMBL" id="MVBK01000099">
    <property type="protein sequence ID" value="OOG22628.1"/>
    <property type="molecule type" value="Genomic_DNA"/>
</dbReference>
<dbReference type="InterPro" id="IPR000923">
    <property type="entry name" value="BlueCu_1"/>
</dbReference>
<protein>
    <recommendedName>
        <fullName evidence="5">Blue (type 1) copper domain-containing protein</fullName>
    </recommendedName>
</protein>
<feature type="domain" description="Blue (type 1) copper" evidence="5">
    <location>
        <begin position="43"/>
        <end position="132"/>
    </location>
</feature>
<dbReference type="OrthoDB" id="9757546at2"/>
<dbReference type="InterPro" id="IPR052721">
    <property type="entry name" value="ET_Amicyanin"/>
</dbReference>
<dbReference type="InterPro" id="IPR028871">
    <property type="entry name" value="BlueCu_1_BS"/>
</dbReference>
<evidence type="ECO:0000313" key="7">
    <source>
        <dbReference type="Proteomes" id="UP000189462"/>
    </source>
</evidence>
<dbReference type="PANTHER" id="PTHR36507:SF1">
    <property type="entry name" value="BLL1555 PROTEIN"/>
    <property type="match status" value="1"/>
</dbReference>
<dbReference type="PANTHER" id="PTHR36507">
    <property type="entry name" value="BLL1555 PROTEIN"/>
    <property type="match status" value="1"/>
</dbReference>
<dbReference type="Proteomes" id="UP000189462">
    <property type="component" value="Unassembled WGS sequence"/>
</dbReference>
<proteinExistence type="predicted"/>
<dbReference type="InterPro" id="IPR008972">
    <property type="entry name" value="Cupredoxin"/>
</dbReference>
<dbReference type="RefSeq" id="WP_077279858.1">
    <property type="nucleotide sequence ID" value="NZ_MVBK01000099.1"/>
</dbReference>
<dbReference type="AlphaFoldDB" id="A0A1V3NCN6"/>
<dbReference type="GO" id="GO:0005507">
    <property type="term" value="F:copper ion binding"/>
    <property type="evidence" value="ECO:0007669"/>
    <property type="project" value="InterPro"/>
</dbReference>
<dbReference type="GO" id="GO:0009055">
    <property type="term" value="F:electron transfer activity"/>
    <property type="evidence" value="ECO:0007669"/>
    <property type="project" value="InterPro"/>
</dbReference>
<gene>
    <name evidence="6" type="ORF">B1C78_14400</name>
</gene>